<feature type="region of interest" description="Disordered" evidence="1">
    <location>
        <begin position="50"/>
        <end position="80"/>
    </location>
</feature>
<organism evidence="2 3">
    <name type="scientific">Spirodela intermedia</name>
    <name type="common">Intermediate duckweed</name>
    <dbReference type="NCBI Taxonomy" id="51605"/>
    <lineage>
        <taxon>Eukaryota</taxon>
        <taxon>Viridiplantae</taxon>
        <taxon>Streptophyta</taxon>
        <taxon>Embryophyta</taxon>
        <taxon>Tracheophyta</taxon>
        <taxon>Spermatophyta</taxon>
        <taxon>Magnoliopsida</taxon>
        <taxon>Liliopsida</taxon>
        <taxon>Araceae</taxon>
        <taxon>Lemnoideae</taxon>
        <taxon>Spirodela</taxon>
    </lineage>
</organism>
<keyword evidence="3" id="KW-1185">Reference proteome</keyword>
<protein>
    <submittedName>
        <fullName evidence="2">Uncharacterized protein</fullName>
    </submittedName>
</protein>
<evidence type="ECO:0000256" key="1">
    <source>
        <dbReference type="SAM" id="MobiDB-lite"/>
    </source>
</evidence>
<gene>
    <name evidence="2" type="ORF">SI8410_10014229</name>
</gene>
<name>A0A7I8L0P8_SPIIN</name>
<sequence length="80" mass="8513">MILTTRVTLSPRVMAVGKDRSIVLAATVITHGEVFSTYTTVIPLSTACREPHESSGVRNDKERMSTPSCMASSIAASTDA</sequence>
<feature type="compositionally biased region" description="Basic and acidic residues" evidence="1">
    <location>
        <begin position="50"/>
        <end position="64"/>
    </location>
</feature>
<evidence type="ECO:0000313" key="2">
    <source>
        <dbReference type="EMBL" id="CAA7403551.1"/>
    </source>
</evidence>
<accession>A0A7I8L0P8</accession>
<reference evidence="2" key="1">
    <citation type="submission" date="2020-02" db="EMBL/GenBank/DDBJ databases">
        <authorList>
            <person name="Scholz U."/>
            <person name="Mascher M."/>
            <person name="Fiebig A."/>
        </authorList>
    </citation>
    <scope>NUCLEOTIDE SEQUENCE</scope>
</reference>
<dbReference type="Proteomes" id="UP000663760">
    <property type="component" value="Chromosome 10"/>
</dbReference>
<proteinExistence type="predicted"/>
<dbReference type="EMBL" id="LR746273">
    <property type="protein sequence ID" value="CAA7403551.1"/>
    <property type="molecule type" value="Genomic_DNA"/>
</dbReference>
<dbReference type="AlphaFoldDB" id="A0A7I8L0P8"/>
<feature type="compositionally biased region" description="Polar residues" evidence="1">
    <location>
        <begin position="65"/>
        <end position="80"/>
    </location>
</feature>
<evidence type="ECO:0000313" key="3">
    <source>
        <dbReference type="Proteomes" id="UP000663760"/>
    </source>
</evidence>